<gene>
    <name evidence="11" type="ORF">DNF11_2661</name>
</gene>
<evidence type="ECO:0000256" key="3">
    <source>
        <dbReference type="ARBA" id="ARBA00022692"/>
    </source>
</evidence>
<sequence>MSSSYSNQHTHEQQNDDSLNRLFNKVHSLREITLHIHNDAEQQHSLLQDTSSAFDQVRLQVSSSARQFADKIAQYTGSHRITAAIVGGFVGLWALWFFFL</sequence>
<evidence type="ECO:0000256" key="4">
    <source>
        <dbReference type="ARBA" id="ARBA00022927"/>
    </source>
</evidence>
<dbReference type="STRING" id="425264.A0A3G2S646"/>
<feature type="transmembrane region" description="Helical" evidence="9">
    <location>
        <begin position="81"/>
        <end position="99"/>
    </location>
</feature>
<keyword evidence="3 9" id="KW-0812">Transmembrane</keyword>
<organism evidence="11 12">
    <name type="scientific">Malassezia restricta (strain ATCC 96810 / NBRC 103918 / CBS 7877)</name>
    <name type="common">Seborrheic dermatitis infection agent</name>
    <dbReference type="NCBI Taxonomy" id="425264"/>
    <lineage>
        <taxon>Eukaryota</taxon>
        <taxon>Fungi</taxon>
        <taxon>Dikarya</taxon>
        <taxon>Basidiomycota</taxon>
        <taxon>Ustilaginomycotina</taxon>
        <taxon>Malasseziomycetes</taxon>
        <taxon>Malasseziales</taxon>
        <taxon>Malasseziaceae</taxon>
        <taxon>Malassezia</taxon>
    </lineage>
</organism>
<dbReference type="InterPro" id="IPR039899">
    <property type="entry name" value="BET1_SNARE"/>
</dbReference>
<dbReference type="Gene3D" id="1.20.5.110">
    <property type="match status" value="1"/>
</dbReference>
<dbReference type="AlphaFoldDB" id="A0A3G2S646"/>
<keyword evidence="6" id="KW-0333">Golgi apparatus</keyword>
<evidence type="ECO:0000256" key="8">
    <source>
        <dbReference type="ARBA" id="ARBA00046280"/>
    </source>
</evidence>
<comment type="subcellular location">
    <subcellularLocation>
        <location evidence="8">Endomembrane system</location>
        <topology evidence="8">Single-pass type IV membrane protein</topology>
    </subcellularLocation>
    <subcellularLocation>
        <location evidence="1">Golgi apparatus membrane</location>
    </subcellularLocation>
</comment>
<keyword evidence="5 9" id="KW-1133">Transmembrane helix</keyword>
<evidence type="ECO:0000256" key="6">
    <source>
        <dbReference type="ARBA" id="ARBA00023034"/>
    </source>
</evidence>
<feature type="domain" description="T-SNARE coiled-coil homology" evidence="10">
    <location>
        <begin position="9"/>
        <end position="71"/>
    </location>
</feature>
<keyword evidence="7 9" id="KW-0472">Membrane</keyword>
<evidence type="ECO:0000313" key="11">
    <source>
        <dbReference type="EMBL" id="AYO43611.1"/>
    </source>
</evidence>
<keyword evidence="2" id="KW-0813">Transport</keyword>
<evidence type="ECO:0000256" key="5">
    <source>
        <dbReference type="ARBA" id="ARBA00022989"/>
    </source>
</evidence>
<protein>
    <recommendedName>
        <fullName evidence="10">t-SNARE coiled-coil homology domain-containing protein</fullName>
    </recommendedName>
</protein>
<dbReference type="GO" id="GO:0015031">
    <property type="term" value="P:protein transport"/>
    <property type="evidence" value="ECO:0007669"/>
    <property type="project" value="UniProtKB-KW"/>
</dbReference>
<dbReference type="InterPro" id="IPR000727">
    <property type="entry name" value="T_SNARE_dom"/>
</dbReference>
<reference evidence="11 12" key="1">
    <citation type="submission" date="2018-10" db="EMBL/GenBank/DDBJ databases">
        <title>Complete genome sequence of Malassezia restricta CBS 7877.</title>
        <authorList>
            <person name="Morand S.C."/>
            <person name="Bertignac M."/>
            <person name="Iltis A."/>
            <person name="Kolder I."/>
            <person name="Pirovano W."/>
            <person name="Jourdain R."/>
            <person name="Clavaud C."/>
        </authorList>
    </citation>
    <scope>NUCLEOTIDE SEQUENCE [LARGE SCALE GENOMIC DNA]</scope>
    <source>
        <strain evidence="11 12">CBS 7877</strain>
    </source>
</reference>
<dbReference type="EMBL" id="CP033151">
    <property type="protein sequence ID" value="AYO43611.1"/>
    <property type="molecule type" value="Genomic_DNA"/>
</dbReference>
<dbReference type="PROSITE" id="PS50192">
    <property type="entry name" value="T_SNARE"/>
    <property type="match status" value="1"/>
</dbReference>
<evidence type="ECO:0000313" key="12">
    <source>
        <dbReference type="Proteomes" id="UP000269793"/>
    </source>
</evidence>
<accession>A0A3G2S646</accession>
<keyword evidence="12" id="KW-1185">Reference proteome</keyword>
<dbReference type="VEuPathDB" id="FungiDB:DNF11_2661"/>
<dbReference type="OrthoDB" id="3063237at2759"/>
<dbReference type="PANTHER" id="PTHR12791">
    <property type="entry name" value="GOLGI SNARE BET1-RELATED"/>
    <property type="match status" value="1"/>
</dbReference>
<dbReference type="GO" id="GO:0000139">
    <property type="term" value="C:Golgi membrane"/>
    <property type="evidence" value="ECO:0007669"/>
    <property type="project" value="UniProtKB-SubCell"/>
</dbReference>
<evidence type="ECO:0000256" key="2">
    <source>
        <dbReference type="ARBA" id="ARBA00022448"/>
    </source>
</evidence>
<proteinExistence type="predicted"/>
<keyword evidence="4" id="KW-0653">Protein transport</keyword>
<evidence type="ECO:0000259" key="10">
    <source>
        <dbReference type="PROSITE" id="PS50192"/>
    </source>
</evidence>
<dbReference type="Proteomes" id="UP000269793">
    <property type="component" value="Chromosome IV"/>
</dbReference>
<dbReference type="SUPFAM" id="SSF58038">
    <property type="entry name" value="SNARE fusion complex"/>
    <property type="match status" value="1"/>
</dbReference>
<name>A0A3G2S646_MALR7</name>
<evidence type="ECO:0000256" key="1">
    <source>
        <dbReference type="ARBA" id="ARBA00004394"/>
    </source>
</evidence>
<evidence type="ECO:0000256" key="9">
    <source>
        <dbReference type="SAM" id="Phobius"/>
    </source>
</evidence>
<dbReference type="CDD" id="cd15853">
    <property type="entry name" value="SNARE_Bet1"/>
    <property type="match status" value="1"/>
</dbReference>
<evidence type="ECO:0000256" key="7">
    <source>
        <dbReference type="ARBA" id="ARBA00023136"/>
    </source>
</evidence>